<reference evidence="1 2" key="1">
    <citation type="submission" date="2015-09" db="EMBL/GenBank/DDBJ databases">
        <authorList>
            <consortium name="Pathogen Informatics"/>
        </authorList>
    </citation>
    <scope>NUCLEOTIDE SEQUENCE [LARGE SCALE GENOMIC DNA]</scope>
    <source>
        <strain evidence="1 2">2789STDY5834911</strain>
    </source>
</reference>
<dbReference type="Proteomes" id="UP000095712">
    <property type="component" value="Unassembled WGS sequence"/>
</dbReference>
<organism evidence="1 2">
    <name type="scientific">Blautia wexlerae</name>
    <dbReference type="NCBI Taxonomy" id="418240"/>
    <lineage>
        <taxon>Bacteria</taxon>
        <taxon>Bacillati</taxon>
        <taxon>Bacillota</taxon>
        <taxon>Clostridia</taxon>
        <taxon>Lachnospirales</taxon>
        <taxon>Lachnospiraceae</taxon>
        <taxon>Blautia</taxon>
    </lineage>
</organism>
<name>A0A174UJB3_9FIRM</name>
<proteinExistence type="predicted"/>
<protein>
    <submittedName>
        <fullName evidence="1">Uncharacterized protein</fullName>
    </submittedName>
</protein>
<dbReference type="EMBL" id="CZAW01000105">
    <property type="protein sequence ID" value="CUQ19800.1"/>
    <property type="molecule type" value="Genomic_DNA"/>
</dbReference>
<evidence type="ECO:0000313" key="2">
    <source>
        <dbReference type="Proteomes" id="UP000095712"/>
    </source>
</evidence>
<accession>A0A174UJB3</accession>
<dbReference type="RefSeq" id="WP_271728492.1">
    <property type="nucleotide sequence ID" value="NZ_CZAW01000105.1"/>
</dbReference>
<dbReference type="AlphaFoldDB" id="A0A174UJB3"/>
<evidence type="ECO:0000313" key="1">
    <source>
        <dbReference type="EMBL" id="CUQ19800.1"/>
    </source>
</evidence>
<gene>
    <name evidence="1" type="ORF">ERS852523_04348</name>
</gene>
<sequence>MSKNTALSFLGEFVCEIVGLDVNTAKDTFSEYLESNNLYNWQI</sequence>